<dbReference type="SUPFAM" id="SSF50249">
    <property type="entry name" value="Nucleic acid-binding proteins"/>
    <property type="match status" value="2"/>
</dbReference>
<proteinExistence type="predicted"/>
<reference evidence="3 4" key="1">
    <citation type="journal article" date="2018" name="Mol. Plant">
        <title>The genome of Artemisia annua provides insight into the evolution of Asteraceae family and artemisinin biosynthesis.</title>
        <authorList>
            <person name="Shen Q."/>
            <person name="Zhang L."/>
            <person name="Liao Z."/>
            <person name="Wang S."/>
            <person name="Yan T."/>
            <person name="Shi P."/>
            <person name="Liu M."/>
            <person name="Fu X."/>
            <person name="Pan Q."/>
            <person name="Wang Y."/>
            <person name="Lv Z."/>
            <person name="Lu X."/>
            <person name="Zhang F."/>
            <person name="Jiang W."/>
            <person name="Ma Y."/>
            <person name="Chen M."/>
            <person name="Hao X."/>
            <person name="Li L."/>
            <person name="Tang Y."/>
            <person name="Lv G."/>
            <person name="Zhou Y."/>
            <person name="Sun X."/>
            <person name="Brodelius P.E."/>
            <person name="Rose J.K.C."/>
            <person name="Tang K."/>
        </authorList>
    </citation>
    <scope>NUCLEOTIDE SEQUENCE [LARGE SCALE GENOMIC DNA]</scope>
    <source>
        <strain evidence="4">cv. Huhao1</strain>
        <tissue evidence="3">Leaf</tissue>
    </source>
</reference>
<dbReference type="Proteomes" id="UP000245207">
    <property type="component" value="Unassembled WGS sequence"/>
</dbReference>
<accession>A0A2U1PGT2</accession>
<feature type="domain" description="Replication protein A 70 kDa DNA-binding subunit B/D first OB fold" evidence="2">
    <location>
        <begin position="445"/>
        <end position="543"/>
    </location>
</feature>
<evidence type="ECO:0000313" key="3">
    <source>
        <dbReference type="EMBL" id="PWA84949.1"/>
    </source>
</evidence>
<dbReference type="AlphaFoldDB" id="A0A2U1PGT2"/>
<comment type="caution">
    <text evidence="3">The sequence shown here is derived from an EMBL/GenBank/DDBJ whole genome shotgun (WGS) entry which is preliminary data.</text>
</comment>
<gene>
    <name evidence="3" type="ORF">CTI12_AA155200</name>
</gene>
<dbReference type="InterPro" id="IPR012340">
    <property type="entry name" value="NA-bd_OB-fold"/>
</dbReference>
<dbReference type="EMBL" id="PKPP01001175">
    <property type="protein sequence ID" value="PWA84949.1"/>
    <property type="molecule type" value="Genomic_DNA"/>
</dbReference>
<feature type="compositionally biased region" description="Low complexity" evidence="1">
    <location>
        <begin position="793"/>
        <end position="807"/>
    </location>
</feature>
<dbReference type="PANTHER" id="PTHR45786">
    <property type="entry name" value="DNA BINDING PROTEIN-LIKE"/>
    <property type="match status" value="1"/>
</dbReference>
<evidence type="ECO:0000313" key="4">
    <source>
        <dbReference type="Proteomes" id="UP000245207"/>
    </source>
</evidence>
<dbReference type="Gene3D" id="2.40.50.140">
    <property type="entry name" value="Nucleic acid-binding proteins"/>
    <property type="match status" value="2"/>
</dbReference>
<organism evidence="3 4">
    <name type="scientific">Artemisia annua</name>
    <name type="common">Sweet wormwood</name>
    <dbReference type="NCBI Taxonomy" id="35608"/>
    <lineage>
        <taxon>Eukaryota</taxon>
        <taxon>Viridiplantae</taxon>
        <taxon>Streptophyta</taxon>
        <taxon>Embryophyta</taxon>
        <taxon>Tracheophyta</taxon>
        <taxon>Spermatophyta</taxon>
        <taxon>Magnoliopsida</taxon>
        <taxon>eudicotyledons</taxon>
        <taxon>Gunneridae</taxon>
        <taxon>Pentapetalae</taxon>
        <taxon>asterids</taxon>
        <taxon>campanulids</taxon>
        <taxon>Asterales</taxon>
        <taxon>Asteraceae</taxon>
        <taxon>Asteroideae</taxon>
        <taxon>Anthemideae</taxon>
        <taxon>Artemisiinae</taxon>
        <taxon>Artemisia</taxon>
    </lineage>
</organism>
<protein>
    <recommendedName>
        <fullName evidence="2">Replication protein A 70 kDa DNA-binding subunit B/D first OB fold domain-containing protein</fullName>
    </recommendedName>
</protein>
<dbReference type="InterPro" id="IPR003871">
    <property type="entry name" value="RFA1B/D_OB_1st"/>
</dbReference>
<dbReference type="PANTHER" id="PTHR45786:SF74">
    <property type="entry name" value="ATP-DEPENDENT DNA HELICASE"/>
    <property type="match status" value="1"/>
</dbReference>
<sequence>MGVTLSAPASGSTSANISAVEVGQKGGYYAIGEVVDDLRLPGENNGQVHVSIPVCSGAAESVIADFPTFSGAGVDSSSRGVLTAGIDGQLGGSNRIYPLVSNAQHEVDIRLGQPAQVPAIDGSVSTFQVANTMWPFQTGVRQPAIREDANRWSGYDLRIHGRVPMVLDFSTARVIHDPNSIACQSDTTTDGHRVRVAAAATRQPGEPYVRHPHGPPVQGPVAPPQQQGAPSSYRCFGRCDQVCQHCGAFFWLEEKRTGLPISAQPQYQRCCAAGRVALRESIIDGLIQFLDQNNALVKLFRTARDKLRETNIPNFSIRLFGVVGANQYELPTADSIGAIVYEGGPETMTEYDVVIQRHSGEPESVNKLHPAYMALQFPLLFIYGEEGYHLKLTLTDSGGPNQEEEKRMSMKVYYAYQLKMSLTVNEGTPSATTDTSILPSRQLAYFTDLNPADNSKYIEARVYRKWTAVTVPTFTPTGFSCILLDKKGSALQANADLKEKERFERDLQINSVYRIQGFGFEKTDSWGKTLDNDFTLCFGKYTQTDLLQDNDFPYHYFNFAAFNELNTRLEKKNPILTDYIGYVHNVEKVKEYGGATGNRVKVRNVGIRNLKHNETDTRPTQLQVQTERLTNWEDEKNRNRVPLVTLLQIDPKTQKRVLFTQEAMIVEVDKGHDWYYQKCDECGGKLRYGYLHGQCHQYGSKANPENRLIITDGTANATLSCFTPQTDGLIKDINTLLLEVDDKNPATIPAAILALQRTKHTFQFQFATPTTKGPPTFILKKIMDNPPTPLLQSSVGPSSPPTVTTVTHTDEESTPPPATPVLTQDTPVEILATTTQQPKSTTKKELFGESSNKGNDPVSKKQKKE</sequence>
<dbReference type="OrthoDB" id="1751331at2759"/>
<dbReference type="Pfam" id="PF02721">
    <property type="entry name" value="DUF223"/>
    <property type="match status" value="1"/>
</dbReference>
<evidence type="ECO:0000259" key="2">
    <source>
        <dbReference type="Pfam" id="PF02721"/>
    </source>
</evidence>
<keyword evidence="4" id="KW-1185">Reference proteome</keyword>
<feature type="region of interest" description="Disordered" evidence="1">
    <location>
        <begin position="783"/>
        <end position="865"/>
    </location>
</feature>
<evidence type="ECO:0000256" key="1">
    <source>
        <dbReference type="SAM" id="MobiDB-lite"/>
    </source>
</evidence>
<name>A0A2U1PGT2_ARTAN</name>